<keyword evidence="2" id="KW-1185">Reference proteome</keyword>
<evidence type="ECO:0000313" key="1">
    <source>
        <dbReference type="EMBL" id="KAK7682573.1"/>
    </source>
</evidence>
<reference evidence="1 2" key="1">
    <citation type="submission" date="2022-09" db="EMBL/GenBank/DDBJ databases">
        <authorList>
            <person name="Palmer J.M."/>
        </authorList>
    </citation>
    <scope>NUCLEOTIDE SEQUENCE [LARGE SCALE GENOMIC DNA]</scope>
    <source>
        <strain evidence="1 2">DSM 7382</strain>
    </source>
</reference>
<evidence type="ECO:0000313" key="2">
    <source>
        <dbReference type="Proteomes" id="UP001385951"/>
    </source>
</evidence>
<proteinExistence type="predicted"/>
<protein>
    <submittedName>
        <fullName evidence="1">Uncharacterized protein</fullName>
    </submittedName>
</protein>
<dbReference type="EMBL" id="JASBNA010000035">
    <property type="protein sequence ID" value="KAK7682573.1"/>
    <property type="molecule type" value="Genomic_DNA"/>
</dbReference>
<name>A0AAW0FNK9_9APHY</name>
<dbReference type="Proteomes" id="UP001385951">
    <property type="component" value="Unassembled WGS sequence"/>
</dbReference>
<accession>A0AAW0FNK9</accession>
<gene>
    <name evidence="1" type="ORF">QCA50_014373</name>
</gene>
<comment type="caution">
    <text evidence="1">The sequence shown here is derived from an EMBL/GenBank/DDBJ whole genome shotgun (WGS) entry which is preliminary data.</text>
</comment>
<organism evidence="1 2">
    <name type="scientific">Cerrena zonata</name>
    <dbReference type="NCBI Taxonomy" id="2478898"/>
    <lineage>
        <taxon>Eukaryota</taxon>
        <taxon>Fungi</taxon>
        <taxon>Dikarya</taxon>
        <taxon>Basidiomycota</taxon>
        <taxon>Agaricomycotina</taxon>
        <taxon>Agaricomycetes</taxon>
        <taxon>Polyporales</taxon>
        <taxon>Cerrenaceae</taxon>
        <taxon>Cerrena</taxon>
    </lineage>
</organism>
<sequence>MDSNHPAPTQRHSISRLLSDRALYLCNLLRSRPCKSSNGPSVLLQIPFEMHLMVRDHIPPYDLYTHLIWSDILAGVGPSGLDKNLYRYEWHAEVYPPDFWKKICRLRGLNMPIHETFLLNENEGWKRIARYFVEHYERCTYACDCIYFHSDEEEGYRCRPFPDQNAPSVARAIWEKDDSPLKQPFDLNACIAARTKWVLDEFTTEPPVTKSLVLTQDVTADLDCKGFKTLTLLDNWFDPETETMPNMICYTRWTGAEASTIETPWKEHASTAFMFATDPPMELIELDVLGIDSFPIVNETGVTVWDVLWSLHDWLLQSIDIRQVDLLHFSYGDQFPQFKSLQPLLDADWGKMAEFIDANKNKDEMKSTSMTKLDTIREGLKALELPGAENPMIGSSVFHTLLSSSENPDGTINVIPLRDFWEEYGHVLAPYLGLRNRSNLMNYDSIRDFLHGVYFCGIKQTEPGSKVFTTEWASSTEEPVSNMIDRIVANKAAKRSRIDTNLPRLTHILKNFNMELTGNGY</sequence>
<dbReference type="AlphaFoldDB" id="A0AAW0FNK9"/>